<name>A0A7S4NAN7_9EUKA</name>
<evidence type="ECO:0000313" key="1">
    <source>
        <dbReference type="EMBL" id="CAE2275635.1"/>
    </source>
</evidence>
<organism evidence="1">
    <name type="scientific">Prymnesium polylepis</name>
    <dbReference type="NCBI Taxonomy" id="72548"/>
    <lineage>
        <taxon>Eukaryota</taxon>
        <taxon>Haptista</taxon>
        <taxon>Haptophyta</taxon>
        <taxon>Prymnesiophyceae</taxon>
        <taxon>Prymnesiales</taxon>
        <taxon>Prymnesiaceae</taxon>
        <taxon>Prymnesium</taxon>
    </lineage>
</organism>
<sequence length="193" mass="20324">MLGAFLESKGLADATQVLLYLAVAKLGEAPIDGITDTNPEGLTTSTGKWAAAFQARLAKGGLTCHVKGGDTYTKAMLEKHVWICAFMLVGALNGGIKVGEVEAAHSEQLRAVVEELRAAGEAELGVTLDAGAFERLAAYGRSVAHFPTAVKEFEWRNGWFYDISAKAIKEAKPDPMPLHTAGLTTLGAVPVAA</sequence>
<dbReference type="PANTHER" id="PTHR34044">
    <property type="entry name" value="NUCLEAR PROTEIN"/>
    <property type="match status" value="1"/>
</dbReference>
<gene>
    <name evidence="1" type="ORF">CPOL0286_LOCUS17972</name>
</gene>
<dbReference type="AlphaFoldDB" id="A0A7S4NAN7"/>
<proteinExistence type="predicted"/>
<accession>A0A7S4NAN7</accession>
<reference evidence="1" key="1">
    <citation type="submission" date="2021-01" db="EMBL/GenBank/DDBJ databases">
        <authorList>
            <person name="Corre E."/>
            <person name="Pelletier E."/>
            <person name="Niang G."/>
            <person name="Scheremetjew M."/>
            <person name="Finn R."/>
            <person name="Kale V."/>
            <person name="Holt S."/>
            <person name="Cochrane G."/>
            <person name="Meng A."/>
            <person name="Brown T."/>
            <person name="Cohen L."/>
        </authorList>
    </citation>
    <scope>NUCLEOTIDE SEQUENCE</scope>
    <source>
        <strain evidence="1">UIO037</strain>
    </source>
</reference>
<protein>
    <submittedName>
        <fullName evidence="1">Uncharacterized protein</fullName>
    </submittedName>
</protein>
<dbReference type="EMBL" id="HBKO01039323">
    <property type="protein sequence ID" value="CAE2275635.1"/>
    <property type="molecule type" value="Transcribed_RNA"/>
</dbReference>
<dbReference type="PANTHER" id="PTHR34044:SF1">
    <property type="entry name" value="NUCLEAR PROTEIN"/>
    <property type="match status" value="1"/>
</dbReference>